<sequence>MIVLDANVLIAYLDDSDALHRQAVDALESVADEEWVAHPVTLAEVLVGPARRTAAHLQQAVDTLSAIGVDEAPWNGSDALTLAQLRAETHLKLPDCCVLLLTEREDSSLLSFDGALCRAAERRGITVVG</sequence>
<keyword evidence="1 6" id="KW-1277">Toxin-antitoxin system</keyword>
<comment type="cofactor">
    <cofactor evidence="6">
        <name>Mg(2+)</name>
        <dbReference type="ChEBI" id="CHEBI:18420"/>
    </cofactor>
</comment>
<keyword evidence="4 6" id="KW-0378">Hydrolase</keyword>
<evidence type="ECO:0000256" key="6">
    <source>
        <dbReference type="HAMAP-Rule" id="MF_00265"/>
    </source>
</evidence>
<keyword evidence="9" id="KW-1185">Reference proteome</keyword>
<evidence type="ECO:0000256" key="2">
    <source>
        <dbReference type="ARBA" id="ARBA00022722"/>
    </source>
</evidence>
<feature type="binding site" evidence="6">
    <location>
        <position position="5"/>
    </location>
    <ligand>
        <name>Mg(2+)</name>
        <dbReference type="ChEBI" id="CHEBI:18420"/>
    </ligand>
</feature>
<evidence type="ECO:0000259" key="7">
    <source>
        <dbReference type="Pfam" id="PF01850"/>
    </source>
</evidence>
<dbReference type="InterPro" id="IPR022907">
    <property type="entry name" value="VapC_family"/>
</dbReference>
<keyword evidence="5 6" id="KW-0460">Magnesium</keyword>
<evidence type="ECO:0000256" key="3">
    <source>
        <dbReference type="ARBA" id="ARBA00022723"/>
    </source>
</evidence>
<keyword evidence="2 6" id="KW-0540">Nuclease</keyword>
<keyword evidence="6" id="KW-0800">Toxin</keyword>
<evidence type="ECO:0000256" key="1">
    <source>
        <dbReference type="ARBA" id="ARBA00022649"/>
    </source>
</evidence>
<evidence type="ECO:0000313" key="9">
    <source>
        <dbReference type="Proteomes" id="UP001499938"/>
    </source>
</evidence>
<comment type="caution">
    <text evidence="8">The sequence shown here is derived from an EMBL/GenBank/DDBJ whole genome shotgun (WGS) entry which is preliminary data.</text>
</comment>
<evidence type="ECO:0000256" key="4">
    <source>
        <dbReference type="ARBA" id="ARBA00022801"/>
    </source>
</evidence>
<keyword evidence="3 6" id="KW-0479">Metal-binding</keyword>
<name>A0ABN2M2K5_9MICO</name>
<protein>
    <recommendedName>
        <fullName evidence="6">Ribonuclease VapC</fullName>
        <shortName evidence="6">RNase VapC</shortName>
        <ecNumber evidence="6">3.1.-.-</ecNumber>
    </recommendedName>
    <alternativeName>
        <fullName evidence="6">Toxin VapC</fullName>
    </alternativeName>
</protein>
<dbReference type="InterPro" id="IPR029060">
    <property type="entry name" value="PIN-like_dom_sf"/>
</dbReference>
<comment type="function">
    <text evidence="6">Toxic component of a toxin-antitoxin (TA) system. An RNase.</text>
</comment>
<gene>
    <name evidence="6" type="primary">vapC</name>
    <name evidence="8" type="ORF">GCM10009811_32960</name>
</gene>
<reference evidence="8 9" key="1">
    <citation type="journal article" date="2019" name="Int. J. Syst. Evol. Microbiol.">
        <title>The Global Catalogue of Microorganisms (GCM) 10K type strain sequencing project: providing services to taxonomists for standard genome sequencing and annotation.</title>
        <authorList>
            <consortium name="The Broad Institute Genomics Platform"/>
            <consortium name="The Broad Institute Genome Sequencing Center for Infectious Disease"/>
            <person name="Wu L."/>
            <person name="Ma J."/>
        </authorList>
    </citation>
    <scope>NUCLEOTIDE SEQUENCE [LARGE SCALE GENOMIC DNA]</scope>
    <source>
        <strain evidence="8 9">JCM 15592</strain>
    </source>
</reference>
<evidence type="ECO:0000256" key="5">
    <source>
        <dbReference type="ARBA" id="ARBA00022842"/>
    </source>
</evidence>
<accession>A0ABN2M2K5</accession>
<feature type="binding site" evidence="6">
    <location>
        <position position="95"/>
    </location>
    <ligand>
        <name>Mg(2+)</name>
        <dbReference type="ChEBI" id="CHEBI:18420"/>
    </ligand>
</feature>
<dbReference type="EC" id="3.1.-.-" evidence="6"/>
<proteinExistence type="inferred from homology"/>
<organism evidence="8 9">
    <name type="scientific">Nostocoides veronense</name>
    <dbReference type="NCBI Taxonomy" id="330836"/>
    <lineage>
        <taxon>Bacteria</taxon>
        <taxon>Bacillati</taxon>
        <taxon>Actinomycetota</taxon>
        <taxon>Actinomycetes</taxon>
        <taxon>Micrococcales</taxon>
        <taxon>Intrasporangiaceae</taxon>
        <taxon>Nostocoides</taxon>
    </lineage>
</organism>
<dbReference type="Gene3D" id="3.40.50.1010">
    <property type="entry name" value="5'-nuclease"/>
    <property type="match status" value="1"/>
</dbReference>
<evidence type="ECO:0000313" key="8">
    <source>
        <dbReference type="EMBL" id="GAA1806851.1"/>
    </source>
</evidence>
<dbReference type="InterPro" id="IPR002716">
    <property type="entry name" value="PIN_dom"/>
</dbReference>
<dbReference type="EMBL" id="BAAAPO010000053">
    <property type="protein sequence ID" value="GAA1806851.1"/>
    <property type="molecule type" value="Genomic_DNA"/>
</dbReference>
<dbReference type="SUPFAM" id="SSF88723">
    <property type="entry name" value="PIN domain-like"/>
    <property type="match status" value="1"/>
</dbReference>
<dbReference type="RefSeq" id="WP_344088103.1">
    <property type="nucleotide sequence ID" value="NZ_BAAAPO010000053.1"/>
</dbReference>
<dbReference type="Pfam" id="PF01850">
    <property type="entry name" value="PIN"/>
    <property type="match status" value="1"/>
</dbReference>
<dbReference type="HAMAP" id="MF_00265">
    <property type="entry name" value="VapC_Nob1"/>
    <property type="match status" value="1"/>
</dbReference>
<feature type="domain" description="PIN" evidence="7">
    <location>
        <begin position="2"/>
        <end position="121"/>
    </location>
</feature>
<dbReference type="Proteomes" id="UP001499938">
    <property type="component" value="Unassembled WGS sequence"/>
</dbReference>
<comment type="similarity">
    <text evidence="6">Belongs to the PINc/VapC protein family.</text>
</comment>